<evidence type="ECO:0000313" key="2">
    <source>
        <dbReference type="EMBL" id="NEH10575.1"/>
    </source>
</evidence>
<dbReference type="InterPro" id="IPR050228">
    <property type="entry name" value="Carboxylesterase_BioH"/>
</dbReference>
<dbReference type="EMBL" id="WHZU01000001">
    <property type="protein sequence ID" value="NEH10642.1"/>
    <property type="molecule type" value="Genomic_DNA"/>
</dbReference>
<feature type="domain" description="AB hydrolase-1" evidence="1">
    <location>
        <begin position="9"/>
        <end position="241"/>
    </location>
</feature>
<name>A0ABX0C627_9BIFI</name>
<evidence type="ECO:0000313" key="4">
    <source>
        <dbReference type="Proteomes" id="UP000475155"/>
    </source>
</evidence>
<dbReference type="Pfam" id="PF12697">
    <property type="entry name" value="Abhydrolase_6"/>
    <property type="match status" value="1"/>
</dbReference>
<comment type="caution">
    <text evidence="3">The sequence shown here is derived from an EMBL/GenBank/DDBJ whole genome shotgun (WGS) entry which is preliminary data.</text>
</comment>
<keyword evidence="3" id="KW-0378">Hydrolase</keyword>
<gene>
    <name evidence="2" type="ORF">GFD18_00425</name>
    <name evidence="3" type="ORF">GFD18_00790</name>
</gene>
<dbReference type="SUPFAM" id="SSF53474">
    <property type="entry name" value="alpha/beta-Hydrolases"/>
    <property type="match status" value="1"/>
</dbReference>
<dbReference type="PANTHER" id="PTHR43194:SF2">
    <property type="entry name" value="PEROXISOMAL MEMBRANE PROTEIN LPX1"/>
    <property type="match status" value="1"/>
</dbReference>
<proteinExistence type="predicted"/>
<sequence>MSSSTTYAVLIHGWGGSPKTWEPVQWPESWKVLAYTLPGHAERAQEGPWTIPSAAEDLADYIRRHVPAGARTLLIAHSMGGQLSMLVNADHPELLDGEVVIDPAYNGDDSPADVAGMRRTLDAFRTDPHGAMNEFIQGAFSKYLPAESRRAIMDDAGRTNGTALADYFSSEYLEDGSFGLRGHTPEVAKRRTRPVLGFYTSRARGDYERACDPDGLDVEISLWESDHGHFMHMEDPRRFADETVRWAVERGLADAPDADDAAARRSESAVAAV</sequence>
<dbReference type="Proteomes" id="UP000475155">
    <property type="component" value="Unassembled WGS sequence"/>
</dbReference>
<dbReference type="EMBL" id="WHZU01000001">
    <property type="protein sequence ID" value="NEH10575.1"/>
    <property type="molecule type" value="Genomic_DNA"/>
</dbReference>
<dbReference type="GO" id="GO:0016787">
    <property type="term" value="F:hydrolase activity"/>
    <property type="evidence" value="ECO:0007669"/>
    <property type="project" value="UniProtKB-KW"/>
</dbReference>
<dbReference type="Gene3D" id="3.40.50.1820">
    <property type="entry name" value="alpha/beta hydrolase"/>
    <property type="match status" value="1"/>
</dbReference>
<evidence type="ECO:0000259" key="1">
    <source>
        <dbReference type="Pfam" id="PF12697"/>
    </source>
</evidence>
<dbReference type="InterPro" id="IPR029058">
    <property type="entry name" value="AB_hydrolase_fold"/>
</dbReference>
<protein>
    <submittedName>
        <fullName evidence="3">Alpha/beta fold hydrolase</fullName>
    </submittedName>
</protein>
<keyword evidence="4" id="KW-1185">Reference proteome</keyword>
<dbReference type="RefSeq" id="WP_163200082.1">
    <property type="nucleotide sequence ID" value="NZ_WHZU01000001.1"/>
</dbReference>
<reference evidence="3 4" key="1">
    <citation type="submission" date="2019-10" db="EMBL/GenBank/DDBJ databases">
        <title>Bifidobacterium from non-human primates.</title>
        <authorList>
            <person name="Modesto M."/>
        </authorList>
    </citation>
    <scope>NUCLEOTIDE SEQUENCE [LARGE SCALE GENOMIC DNA]</scope>
    <source>
        <strain evidence="3 4">SMA1</strain>
    </source>
</reference>
<dbReference type="InterPro" id="IPR000073">
    <property type="entry name" value="AB_hydrolase_1"/>
</dbReference>
<evidence type="ECO:0000313" key="3">
    <source>
        <dbReference type="EMBL" id="NEH10642.1"/>
    </source>
</evidence>
<organism evidence="3 4">
    <name type="scientific">Bifidobacterium saimiriisciurei</name>
    <dbReference type="NCBI Taxonomy" id="2661627"/>
    <lineage>
        <taxon>Bacteria</taxon>
        <taxon>Bacillati</taxon>
        <taxon>Actinomycetota</taxon>
        <taxon>Actinomycetes</taxon>
        <taxon>Bifidobacteriales</taxon>
        <taxon>Bifidobacteriaceae</taxon>
        <taxon>Bifidobacterium</taxon>
    </lineage>
</organism>
<dbReference type="PANTHER" id="PTHR43194">
    <property type="entry name" value="HYDROLASE ALPHA/BETA FOLD FAMILY"/>
    <property type="match status" value="1"/>
</dbReference>
<accession>A0ABX0C627</accession>